<dbReference type="CDD" id="cd07067">
    <property type="entry name" value="HP_PGM_like"/>
    <property type="match status" value="1"/>
</dbReference>
<protein>
    <submittedName>
        <fullName evidence="1">Phosphohistidine phosphatase SixA</fullName>
    </submittedName>
</protein>
<dbReference type="GO" id="GO:0101006">
    <property type="term" value="F:protein histidine phosphatase activity"/>
    <property type="evidence" value="ECO:0007669"/>
    <property type="project" value="InterPro"/>
</dbReference>
<organism evidence="1 2">
    <name type="scientific">Neptunomonas marina</name>
    <dbReference type="NCBI Taxonomy" id="1815562"/>
    <lineage>
        <taxon>Bacteria</taxon>
        <taxon>Pseudomonadati</taxon>
        <taxon>Pseudomonadota</taxon>
        <taxon>Gammaproteobacteria</taxon>
        <taxon>Oceanospirillales</taxon>
        <taxon>Oceanospirillaceae</taxon>
        <taxon>Neptunomonas</taxon>
    </lineage>
</organism>
<gene>
    <name evidence="1" type="primary">sixA</name>
    <name evidence="1" type="ORF">EOE65_07950</name>
</gene>
<dbReference type="InterPro" id="IPR004449">
    <property type="entry name" value="SixA"/>
</dbReference>
<dbReference type="RefSeq" id="WP_127693784.1">
    <property type="nucleotide sequence ID" value="NZ_SACQ01000003.1"/>
</dbReference>
<dbReference type="EMBL" id="SACQ01000003">
    <property type="protein sequence ID" value="RVU30939.1"/>
    <property type="molecule type" value="Genomic_DNA"/>
</dbReference>
<dbReference type="GO" id="GO:0005737">
    <property type="term" value="C:cytoplasm"/>
    <property type="evidence" value="ECO:0007669"/>
    <property type="project" value="InterPro"/>
</dbReference>
<reference evidence="1 2" key="1">
    <citation type="submission" date="2019-01" db="EMBL/GenBank/DDBJ databases">
        <authorList>
            <person name="Chen W.-M."/>
        </authorList>
    </citation>
    <scope>NUCLEOTIDE SEQUENCE [LARGE SCALE GENOMIC DNA]</scope>
    <source>
        <strain evidence="1 2">HPM-16</strain>
    </source>
</reference>
<dbReference type="InterPro" id="IPR029033">
    <property type="entry name" value="His_PPase_superfam"/>
</dbReference>
<evidence type="ECO:0000313" key="1">
    <source>
        <dbReference type="EMBL" id="RVU30939.1"/>
    </source>
</evidence>
<accession>A0A437Q935</accession>
<proteinExistence type="predicted"/>
<sequence length="149" mass="16317">MLTLMRHGEAGWDAPTDESRVLTAHGIAFIQHVVAENAALFGGVKRILVSPYLRTQQTVNTILAELAHQPEVITDDRWTPESDISSAIASLEAHWCEGLLVVTHQPLVGNLVSYLLEGDKLHPEPLLPAHFATLTMEWPAAALAQRVSI</sequence>
<dbReference type="Proteomes" id="UP000282818">
    <property type="component" value="Unassembled WGS sequence"/>
</dbReference>
<evidence type="ECO:0000313" key="2">
    <source>
        <dbReference type="Proteomes" id="UP000282818"/>
    </source>
</evidence>
<comment type="caution">
    <text evidence="1">The sequence shown here is derived from an EMBL/GenBank/DDBJ whole genome shotgun (WGS) entry which is preliminary data.</text>
</comment>
<dbReference type="NCBIfam" id="TIGR00249">
    <property type="entry name" value="sixA"/>
    <property type="match status" value="1"/>
</dbReference>
<dbReference type="SUPFAM" id="SSF53254">
    <property type="entry name" value="Phosphoglycerate mutase-like"/>
    <property type="match status" value="1"/>
</dbReference>
<dbReference type="AlphaFoldDB" id="A0A437Q935"/>
<keyword evidence="2" id="KW-1185">Reference proteome</keyword>
<dbReference type="SMART" id="SM00855">
    <property type="entry name" value="PGAM"/>
    <property type="match status" value="1"/>
</dbReference>
<dbReference type="InterPro" id="IPR013078">
    <property type="entry name" value="His_Pase_superF_clade-1"/>
</dbReference>
<name>A0A437Q935_9GAMM</name>
<dbReference type="Pfam" id="PF00300">
    <property type="entry name" value="His_Phos_1"/>
    <property type="match status" value="1"/>
</dbReference>
<dbReference type="Gene3D" id="3.40.50.1240">
    <property type="entry name" value="Phosphoglycerate mutase-like"/>
    <property type="match status" value="1"/>
</dbReference>